<proteinExistence type="predicted"/>
<evidence type="ECO:0000313" key="2">
    <source>
        <dbReference type="Proteomes" id="UP000790709"/>
    </source>
</evidence>
<gene>
    <name evidence="1" type="ORF">BV22DRAFT_625835</name>
</gene>
<keyword evidence="2" id="KW-1185">Reference proteome</keyword>
<dbReference type="Proteomes" id="UP000790709">
    <property type="component" value="Unassembled WGS sequence"/>
</dbReference>
<name>A0ACB8BCL7_9AGAM</name>
<accession>A0ACB8BCL7</accession>
<organism evidence="1 2">
    <name type="scientific">Leucogyrophana mollusca</name>
    <dbReference type="NCBI Taxonomy" id="85980"/>
    <lineage>
        <taxon>Eukaryota</taxon>
        <taxon>Fungi</taxon>
        <taxon>Dikarya</taxon>
        <taxon>Basidiomycota</taxon>
        <taxon>Agaricomycotina</taxon>
        <taxon>Agaricomycetes</taxon>
        <taxon>Agaricomycetidae</taxon>
        <taxon>Boletales</taxon>
        <taxon>Boletales incertae sedis</taxon>
        <taxon>Leucogyrophana</taxon>
    </lineage>
</organism>
<comment type="caution">
    <text evidence="1">The sequence shown here is derived from an EMBL/GenBank/DDBJ whole genome shotgun (WGS) entry which is preliminary data.</text>
</comment>
<protein>
    <submittedName>
        <fullName evidence="1">Uncharacterized protein</fullName>
    </submittedName>
</protein>
<dbReference type="EMBL" id="MU266469">
    <property type="protein sequence ID" value="KAH7922891.1"/>
    <property type="molecule type" value="Genomic_DNA"/>
</dbReference>
<reference evidence="1" key="1">
    <citation type="journal article" date="2021" name="New Phytol.">
        <title>Evolutionary innovations through gain and loss of genes in the ectomycorrhizal Boletales.</title>
        <authorList>
            <person name="Wu G."/>
            <person name="Miyauchi S."/>
            <person name="Morin E."/>
            <person name="Kuo A."/>
            <person name="Drula E."/>
            <person name="Varga T."/>
            <person name="Kohler A."/>
            <person name="Feng B."/>
            <person name="Cao Y."/>
            <person name="Lipzen A."/>
            <person name="Daum C."/>
            <person name="Hundley H."/>
            <person name="Pangilinan J."/>
            <person name="Johnson J."/>
            <person name="Barry K."/>
            <person name="LaButti K."/>
            <person name="Ng V."/>
            <person name="Ahrendt S."/>
            <person name="Min B."/>
            <person name="Choi I.G."/>
            <person name="Park H."/>
            <person name="Plett J.M."/>
            <person name="Magnuson J."/>
            <person name="Spatafora J.W."/>
            <person name="Nagy L.G."/>
            <person name="Henrissat B."/>
            <person name="Grigoriev I.V."/>
            <person name="Yang Z.L."/>
            <person name="Xu J."/>
            <person name="Martin F.M."/>
        </authorList>
    </citation>
    <scope>NUCLEOTIDE SEQUENCE</scope>
    <source>
        <strain evidence="1">KUC20120723A-06</strain>
    </source>
</reference>
<sequence length="503" mass="56740">MANQRLQAELLAEYYRYVMNDIPLRMIYVPEMKLVTRQFVASHLRATIEALTDQELREAKVLEALGTKAVGHMRYVREKVKYAILSHRWLEQETSYQQAISGGIRGDDKLERFCAVAGSYGIEFAWADTCCIDKSSSAELDESIRSMFRWYENSEICIVHLAQTTVLDELVADEWWIRGWTLQEFLAPERIKFLNKDWKALTEADNDRAVNALLPLIEEASGIGHKHARVFSPVPTNVGEKMAWAARRKTTRDEDVAYSLMGIFDVSLQIAYGEGKERAFVRLMEAIMRSGDPSVLHWAGPAASHRSSEAIPSSPACYVGQPSEGLTLGTAGVLLEKLDIAVTSRGLRIPMVVLPLRLTRRHSDASHAWVLECPIIPGAIVNANLTELPDLYIEAPRAEYALGIFTYTRLVRTSNPGLFGSSMPYLLRRELLDETKPEEGAGVENCNLGLRSADRSNVYCPREWVRILDREYITLHIPGAHQPGTLNGSMFFVDKKYLEIVYL</sequence>
<evidence type="ECO:0000313" key="1">
    <source>
        <dbReference type="EMBL" id="KAH7922891.1"/>
    </source>
</evidence>